<evidence type="ECO:0000256" key="2">
    <source>
        <dbReference type="SAM" id="SignalP"/>
    </source>
</evidence>
<sequence length="183" mass="19830">MNFFNIFVIALILLNISNFGVTEDSSNNEANLPLSNNNDDDEECNCENEDNQSTDANLPVVNIKTTANPPSYNEGSGNGGVSGSVDLHCELRNKWDNGANFILVFKNNGNSQACAVKFQIDLSAGQSIQSIWNVDKVSDNIYVLPRYMPLSAGEENRNAGLVVNGPATLPKITILGQGECKPY</sequence>
<dbReference type="SMART" id="SM01063">
    <property type="entry name" value="CBM49"/>
    <property type="match status" value="1"/>
</dbReference>
<organism evidence="5 6">
    <name type="scientific">Meloidogyne graminicola</name>
    <dbReference type="NCBI Taxonomy" id="189291"/>
    <lineage>
        <taxon>Eukaryota</taxon>
        <taxon>Metazoa</taxon>
        <taxon>Ecdysozoa</taxon>
        <taxon>Nematoda</taxon>
        <taxon>Chromadorea</taxon>
        <taxon>Rhabditida</taxon>
        <taxon>Tylenchina</taxon>
        <taxon>Tylenchomorpha</taxon>
        <taxon>Tylenchoidea</taxon>
        <taxon>Meloidogynidae</taxon>
        <taxon>Meloidogyninae</taxon>
        <taxon>Meloidogyne</taxon>
    </lineage>
</organism>
<feature type="region of interest" description="Disordered" evidence="1">
    <location>
        <begin position="29"/>
        <end position="57"/>
    </location>
</feature>
<dbReference type="EMBL" id="JABEBT010000113">
    <property type="protein sequence ID" value="KAF7632054.1"/>
    <property type="molecule type" value="Genomic_DNA"/>
</dbReference>
<dbReference type="InterPro" id="IPR012291">
    <property type="entry name" value="CBM2_carb-bd_dom_sf"/>
</dbReference>
<reference evidence="5" key="1">
    <citation type="journal article" date="2020" name="Ecol. Evol.">
        <title>Genome structure and content of the rice root-knot nematode (Meloidogyne graminicola).</title>
        <authorList>
            <person name="Phan N.T."/>
            <person name="Danchin E.G.J."/>
            <person name="Klopp C."/>
            <person name="Perfus-Barbeoch L."/>
            <person name="Kozlowski D.K."/>
            <person name="Koutsovoulos G.D."/>
            <person name="Lopez-Roques C."/>
            <person name="Bouchez O."/>
            <person name="Zahm M."/>
            <person name="Besnard G."/>
            <person name="Bellafiore S."/>
        </authorList>
    </citation>
    <scope>NUCLEOTIDE SEQUENCE</scope>
    <source>
        <strain evidence="5">VN-18</strain>
    </source>
</reference>
<dbReference type="Proteomes" id="UP000605970">
    <property type="component" value="Unassembled WGS sequence"/>
</dbReference>
<dbReference type="AlphaFoldDB" id="A0A8S9ZFJ3"/>
<evidence type="ECO:0000313" key="5">
    <source>
        <dbReference type="EMBL" id="KAF7632054.1"/>
    </source>
</evidence>
<evidence type="ECO:0000259" key="4">
    <source>
        <dbReference type="SMART" id="SM01063"/>
    </source>
</evidence>
<evidence type="ECO:0000256" key="1">
    <source>
        <dbReference type="SAM" id="MobiDB-lite"/>
    </source>
</evidence>
<comment type="caution">
    <text evidence="5">The sequence shown here is derived from an EMBL/GenBank/DDBJ whole genome shotgun (WGS) entry which is preliminary data.</text>
</comment>
<dbReference type="SUPFAM" id="SSF49384">
    <property type="entry name" value="Carbohydrate-binding domain"/>
    <property type="match status" value="1"/>
</dbReference>
<protein>
    <submittedName>
        <fullName evidence="5">Endoglucanase</fullName>
    </submittedName>
</protein>
<accession>A0A8S9ZFJ3</accession>
<dbReference type="OrthoDB" id="5900702at2759"/>
<dbReference type="InterPro" id="IPR001919">
    <property type="entry name" value="CBD2"/>
</dbReference>
<dbReference type="InterPro" id="IPR019028">
    <property type="entry name" value="CBM_49"/>
</dbReference>
<keyword evidence="6" id="KW-1185">Reference proteome</keyword>
<dbReference type="SMART" id="SM00637">
    <property type="entry name" value="CBD_II"/>
    <property type="match status" value="1"/>
</dbReference>
<dbReference type="GO" id="GO:0005975">
    <property type="term" value="P:carbohydrate metabolic process"/>
    <property type="evidence" value="ECO:0007669"/>
    <property type="project" value="InterPro"/>
</dbReference>
<proteinExistence type="predicted"/>
<dbReference type="InterPro" id="IPR008965">
    <property type="entry name" value="CBM2/CBM3_carb-bd_dom_sf"/>
</dbReference>
<dbReference type="Pfam" id="PF09478">
    <property type="entry name" value="CBM49"/>
    <property type="match status" value="1"/>
</dbReference>
<feature type="chain" id="PRO_5035835489" evidence="2">
    <location>
        <begin position="23"/>
        <end position="183"/>
    </location>
</feature>
<dbReference type="Gene3D" id="2.60.40.290">
    <property type="match status" value="1"/>
</dbReference>
<evidence type="ECO:0000313" key="6">
    <source>
        <dbReference type="Proteomes" id="UP000605970"/>
    </source>
</evidence>
<name>A0A8S9ZFJ3_9BILA</name>
<keyword evidence="2" id="KW-0732">Signal</keyword>
<dbReference type="GO" id="GO:0004553">
    <property type="term" value="F:hydrolase activity, hydrolyzing O-glycosyl compounds"/>
    <property type="evidence" value="ECO:0007669"/>
    <property type="project" value="InterPro"/>
</dbReference>
<feature type="compositionally biased region" description="Acidic residues" evidence="1">
    <location>
        <begin position="38"/>
        <end position="52"/>
    </location>
</feature>
<evidence type="ECO:0000259" key="3">
    <source>
        <dbReference type="SMART" id="SM00637"/>
    </source>
</evidence>
<feature type="domain" description="Carbohydrate binding" evidence="4">
    <location>
        <begin position="85"/>
        <end position="159"/>
    </location>
</feature>
<dbReference type="GO" id="GO:0030247">
    <property type="term" value="F:polysaccharide binding"/>
    <property type="evidence" value="ECO:0007669"/>
    <property type="project" value="InterPro"/>
</dbReference>
<gene>
    <name evidence="5" type="ORF">Mgra_00008503</name>
</gene>
<feature type="domain" description="CBM2" evidence="3">
    <location>
        <begin position="87"/>
        <end position="174"/>
    </location>
</feature>
<feature type="signal peptide" evidence="2">
    <location>
        <begin position="1"/>
        <end position="22"/>
    </location>
</feature>